<sequence length="405" mass="45849">MMGARKNMQRPPFRAEHMGSLLRPRKLSEKRVELDGKDALTIMQDKELRGLEDEAINDIVKVQLDLGYHPVTDGEYRRHQFWGTFFPGLEGFEEIMDPPLDMFRLYVPDLAAFTEAGHKPGESIVCTGRIKHRGSTYIDQWTYLENMLPADRAKEAKLTLPAPEWYHLRYQSGRAYPTDVYANDAEYFADIAAAYRTELQILYDAGCRNVTIDDPNLAYFCSEKMLAGFKDAGEDSEALLDSYVKLYNDCISSRPADMHVGIHLCRGNFAYSRHFSEGGYDRVAGKLFNDIDADTYFLEYDTERAGGFEPLAQLPPNKNVIVGVVTSKFPELEGLQEMRKRVFQAADYVAKGAGQTREEALRRMGVSPQCGFASHHLGNSVTRDDMIAKLQLVRDLANSIWPGEP</sequence>
<feature type="domain" description="Cobalamin-independent methionine synthase MetE C-terminal/archaeal" evidence="1">
    <location>
        <begin position="185"/>
        <end position="377"/>
    </location>
</feature>
<dbReference type="AlphaFoldDB" id="A0AAN6N0E1"/>
<dbReference type="SUPFAM" id="SSF51726">
    <property type="entry name" value="UROD/MetE-like"/>
    <property type="match status" value="1"/>
</dbReference>
<dbReference type="InterPro" id="IPR038071">
    <property type="entry name" value="UROD/MetE-like_sf"/>
</dbReference>
<dbReference type="PANTHER" id="PTHR43844">
    <property type="entry name" value="METHIONINE SYNTHASE"/>
    <property type="match status" value="1"/>
</dbReference>
<dbReference type="GO" id="GO:0003871">
    <property type="term" value="F:5-methyltetrahydropteroyltriglutamate-homocysteine S-methyltransferase activity"/>
    <property type="evidence" value="ECO:0007669"/>
    <property type="project" value="InterPro"/>
</dbReference>
<dbReference type="InterPro" id="IPR002629">
    <property type="entry name" value="Met_Synth_C/arc"/>
</dbReference>
<gene>
    <name evidence="2" type="ORF">QBC46DRAFT_357456</name>
</gene>
<dbReference type="PANTHER" id="PTHR43844:SF2">
    <property type="entry name" value="SYNTHASE, VITAMIN-B12 INDEPENDENT, PUTATIVE (AFU_ORTHOLOGUE AFUA_3G12060)-RELATED"/>
    <property type="match status" value="1"/>
</dbReference>
<organism evidence="2 3">
    <name type="scientific">Diplogelasinospora grovesii</name>
    <dbReference type="NCBI Taxonomy" id="303347"/>
    <lineage>
        <taxon>Eukaryota</taxon>
        <taxon>Fungi</taxon>
        <taxon>Dikarya</taxon>
        <taxon>Ascomycota</taxon>
        <taxon>Pezizomycotina</taxon>
        <taxon>Sordariomycetes</taxon>
        <taxon>Sordariomycetidae</taxon>
        <taxon>Sordariales</taxon>
        <taxon>Diplogelasinosporaceae</taxon>
        <taxon>Diplogelasinospora</taxon>
    </lineage>
</organism>
<dbReference type="GO" id="GO:0008270">
    <property type="term" value="F:zinc ion binding"/>
    <property type="evidence" value="ECO:0007669"/>
    <property type="project" value="InterPro"/>
</dbReference>
<dbReference type="Pfam" id="PF01717">
    <property type="entry name" value="Meth_synt_2"/>
    <property type="match status" value="1"/>
</dbReference>
<dbReference type="GO" id="GO:0009086">
    <property type="term" value="P:methionine biosynthetic process"/>
    <property type="evidence" value="ECO:0007669"/>
    <property type="project" value="InterPro"/>
</dbReference>
<evidence type="ECO:0000313" key="3">
    <source>
        <dbReference type="Proteomes" id="UP001303473"/>
    </source>
</evidence>
<dbReference type="Proteomes" id="UP001303473">
    <property type="component" value="Unassembled WGS sequence"/>
</dbReference>
<evidence type="ECO:0000313" key="2">
    <source>
        <dbReference type="EMBL" id="KAK3936450.1"/>
    </source>
</evidence>
<evidence type="ECO:0000259" key="1">
    <source>
        <dbReference type="Pfam" id="PF01717"/>
    </source>
</evidence>
<protein>
    <submittedName>
        <fullName evidence="2">UROD/MetE-like protein</fullName>
    </submittedName>
</protein>
<reference evidence="3" key="1">
    <citation type="journal article" date="2023" name="Mol. Phylogenet. Evol.">
        <title>Genome-scale phylogeny and comparative genomics of the fungal order Sordariales.</title>
        <authorList>
            <person name="Hensen N."/>
            <person name="Bonometti L."/>
            <person name="Westerberg I."/>
            <person name="Brannstrom I.O."/>
            <person name="Guillou S."/>
            <person name="Cros-Aarteil S."/>
            <person name="Calhoun S."/>
            <person name="Haridas S."/>
            <person name="Kuo A."/>
            <person name="Mondo S."/>
            <person name="Pangilinan J."/>
            <person name="Riley R."/>
            <person name="LaButti K."/>
            <person name="Andreopoulos B."/>
            <person name="Lipzen A."/>
            <person name="Chen C."/>
            <person name="Yan M."/>
            <person name="Daum C."/>
            <person name="Ng V."/>
            <person name="Clum A."/>
            <person name="Steindorff A."/>
            <person name="Ohm R.A."/>
            <person name="Martin F."/>
            <person name="Silar P."/>
            <person name="Natvig D.O."/>
            <person name="Lalanne C."/>
            <person name="Gautier V."/>
            <person name="Ament-Velasquez S.L."/>
            <person name="Kruys A."/>
            <person name="Hutchinson M.I."/>
            <person name="Powell A.J."/>
            <person name="Barry K."/>
            <person name="Miller A.N."/>
            <person name="Grigoriev I.V."/>
            <person name="Debuchy R."/>
            <person name="Gladieux P."/>
            <person name="Hiltunen Thoren M."/>
            <person name="Johannesson H."/>
        </authorList>
    </citation>
    <scope>NUCLEOTIDE SEQUENCE [LARGE SCALE GENOMIC DNA]</scope>
    <source>
        <strain evidence="3">CBS 340.73</strain>
    </source>
</reference>
<comment type="caution">
    <text evidence="2">The sequence shown here is derived from an EMBL/GenBank/DDBJ whole genome shotgun (WGS) entry which is preliminary data.</text>
</comment>
<dbReference type="EMBL" id="MU853883">
    <property type="protein sequence ID" value="KAK3936450.1"/>
    <property type="molecule type" value="Genomic_DNA"/>
</dbReference>
<dbReference type="CDD" id="cd03311">
    <property type="entry name" value="CIMS_C_terminal_like"/>
    <property type="match status" value="1"/>
</dbReference>
<keyword evidence="3" id="KW-1185">Reference proteome</keyword>
<proteinExistence type="predicted"/>
<name>A0AAN6N0E1_9PEZI</name>
<accession>A0AAN6N0E1</accession>
<dbReference type="Gene3D" id="3.20.20.210">
    <property type="match status" value="1"/>
</dbReference>